<feature type="compositionally biased region" description="Basic and acidic residues" evidence="1">
    <location>
        <begin position="17"/>
        <end position="26"/>
    </location>
</feature>
<feature type="transmembrane region" description="Helical" evidence="2">
    <location>
        <begin position="53"/>
        <end position="70"/>
    </location>
</feature>
<evidence type="ECO:0000256" key="2">
    <source>
        <dbReference type="SAM" id="Phobius"/>
    </source>
</evidence>
<comment type="caution">
    <text evidence="3">The sequence shown here is derived from an EMBL/GenBank/DDBJ whole genome shotgun (WGS) entry which is preliminary data.</text>
</comment>
<proteinExistence type="predicted"/>
<reference evidence="3 4" key="1">
    <citation type="submission" date="2024-01" db="EMBL/GenBank/DDBJ databases">
        <title>Genome assemblies of Stephania.</title>
        <authorList>
            <person name="Yang L."/>
        </authorList>
    </citation>
    <scope>NUCLEOTIDE SEQUENCE [LARGE SCALE GENOMIC DNA]</scope>
    <source>
        <strain evidence="3">YNDBR</strain>
        <tissue evidence="3">Leaf</tissue>
    </source>
</reference>
<protein>
    <submittedName>
        <fullName evidence="3">Uncharacterized protein</fullName>
    </submittedName>
</protein>
<feature type="region of interest" description="Disordered" evidence="1">
    <location>
        <begin position="1"/>
        <end position="26"/>
    </location>
</feature>
<keyword evidence="2" id="KW-1133">Transmembrane helix</keyword>
<name>A0AAP0Q013_9MAGN</name>
<evidence type="ECO:0000313" key="3">
    <source>
        <dbReference type="EMBL" id="KAK9162338.1"/>
    </source>
</evidence>
<dbReference type="EMBL" id="JBBNAF010000002">
    <property type="protein sequence ID" value="KAK9162338.1"/>
    <property type="molecule type" value="Genomic_DNA"/>
</dbReference>
<dbReference type="AlphaFoldDB" id="A0AAP0Q013"/>
<evidence type="ECO:0000313" key="4">
    <source>
        <dbReference type="Proteomes" id="UP001420932"/>
    </source>
</evidence>
<keyword evidence="2" id="KW-0812">Transmembrane</keyword>
<accession>A0AAP0Q013</accession>
<gene>
    <name evidence="3" type="ORF">Syun_003240</name>
</gene>
<organism evidence="3 4">
    <name type="scientific">Stephania yunnanensis</name>
    <dbReference type="NCBI Taxonomy" id="152371"/>
    <lineage>
        <taxon>Eukaryota</taxon>
        <taxon>Viridiplantae</taxon>
        <taxon>Streptophyta</taxon>
        <taxon>Embryophyta</taxon>
        <taxon>Tracheophyta</taxon>
        <taxon>Spermatophyta</taxon>
        <taxon>Magnoliopsida</taxon>
        <taxon>Ranunculales</taxon>
        <taxon>Menispermaceae</taxon>
        <taxon>Menispermoideae</taxon>
        <taxon>Cissampelideae</taxon>
        <taxon>Stephania</taxon>
    </lineage>
</organism>
<keyword evidence="2" id="KW-0472">Membrane</keyword>
<sequence length="90" mass="10150">MSATCPRPCNKLQQPPDHPRRTSHEPNSKFGILSLPGTVLFFFSALPKLPPPFLILFYFSFFFCVLSWEAKTSNLGKTTRKDFGGARLNS</sequence>
<dbReference type="Proteomes" id="UP001420932">
    <property type="component" value="Unassembled WGS sequence"/>
</dbReference>
<keyword evidence="4" id="KW-1185">Reference proteome</keyword>
<evidence type="ECO:0000256" key="1">
    <source>
        <dbReference type="SAM" id="MobiDB-lite"/>
    </source>
</evidence>
<feature type="transmembrane region" description="Helical" evidence="2">
    <location>
        <begin position="30"/>
        <end position="47"/>
    </location>
</feature>